<comment type="domain">
    <text evidence="14">The ZP domain is involved in the polymerization of the ZP proteins to form the zona pellucida.</text>
</comment>
<dbReference type="Pfam" id="PF23344">
    <property type="entry name" value="ZP-N"/>
    <property type="match status" value="1"/>
</dbReference>
<keyword evidence="18" id="KW-1185">Reference proteome</keyword>
<dbReference type="OrthoDB" id="8880842at2759"/>
<keyword evidence="10" id="KW-1133">Transmembrane helix</keyword>
<evidence type="ECO:0000256" key="10">
    <source>
        <dbReference type="ARBA" id="ARBA00022989"/>
    </source>
</evidence>
<keyword evidence="7 14" id="KW-0165">Cleavage on pair of basic residues</keyword>
<evidence type="ECO:0000256" key="11">
    <source>
        <dbReference type="ARBA" id="ARBA00023136"/>
    </source>
</evidence>
<evidence type="ECO:0000313" key="18">
    <source>
        <dbReference type="Proteomes" id="UP000261660"/>
    </source>
</evidence>
<evidence type="ECO:0000256" key="3">
    <source>
        <dbReference type="ARBA" id="ARBA00017980"/>
    </source>
</evidence>
<dbReference type="Pfam" id="PF00100">
    <property type="entry name" value="Zona_pellucida"/>
    <property type="match status" value="1"/>
</dbReference>
<feature type="compositionally biased region" description="Basic and acidic residues" evidence="15">
    <location>
        <begin position="350"/>
        <end position="361"/>
    </location>
</feature>
<dbReference type="STRING" id="56723.ENSLBEP00000011076"/>
<dbReference type="InterPro" id="IPR055355">
    <property type="entry name" value="ZP-C"/>
</dbReference>
<comment type="similarity">
    <text evidence="2 14">Belongs to the ZP domain family. ZPC subfamily.</text>
</comment>
<dbReference type="SMART" id="SM00241">
    <property type="entry name" value="ZP"/>
    <property type="match status" value="1"/>
</dbReference>
<evidence type="ECO:0000256" key="8">
    <source>
        <dbReference type="ARBA" id="ARBA00022692"/>
    </source>
</evidence>
<feature type="domain" description="ZP" evidence="16">
    <location>
        <begin position="44"/>
        <end position="314"/>
    </location>
</feature>
<dbReference type="GO" id="GO:0032190">
    <property type="term" value="F:acrosin binding"/>
    <property type="evidence" value="ECO:0007669"/>
    <property type="project" value="TreeGrafter"/>
</dbReference>
<evidence type="ECO:0000256" key="6">
    <source>
        <dbReference type="ARBA" id="ARBA00022530"/>
    </source>
</evidence>
<dbReference type="GO" id="GO:0035805">
    <property type="term" value="C:egg coat"/>
    <property type="evidence" value="ECO:0007669"/>
    <property type="project" value="UniProtKB-SubCell"/>
</dbReference>
<feature type="signal peptide" evidence="14">
    <location>
        <begin position="1"/>
        <end position="22"/>
    </location>
</feature>
<dbReference type="PROSITE" id="PS51034">
    <property type="entry name" value="ZP_2"/>
    <property type="match status" value="1"/>
</dbReference>
<dbReference type="GO" id="GO:0005886">
    <property type="term" value="C:plasma membrane"/>
    <property type="evidence" value="ECO:0007669"/>
    <property type="project" value="UniProtKB-SubCell"/>
</dbReference>
<evidence type="ECO:0000259" key="16">
    <source>
        <dbReference type="PROSITE" id="PS51034"/>
    </source>
</evidence>
<dbReference type="Ensembl" id="ENSLBET00000011657.1">
    <property type="protein sequence ID" value="ENSLBEP00000011076.1"/>
    <property type="gene ID" value="ENSLBEG00000008525.1"/>
</dbReference>
<name>A0A3Q3EUL5_9LABR</name>
<dbReference type="RefSeq" id="XP_020498450.1">
    <property type="nucleotide sequence ID" value="XM_020642794.3"/>
</dbReference>
<dbReference type="InterPro" id="IPR001507">
    <property type="entry name" value="ZP_dom"/>
</dbReference>
<dbReference type="GO" id="GO:0035804">
    <property type="term" value="F:structural constituent of egg coat"/>
    <property type="evidence" value="ECO:0007669"/>
    <property type="project" value="UniProtKB-UniRule"/>
</dbReference>
<feature type="region of interest" description="Disordered" evidence="15">
    <location>
        <begin position="341"/>
        <end position="362"/>
    </location>
</feature>
<dbReference type="InterPro" id="IPR055356">
    <property type="entry name" value="ZP-N"/>
</dbReference>
<evidence type="ECO:0000256" key="2">
    <source>
        <dbReference type="ARBA" id="ARBA00006735"/>
    </source>
</evidence>
<evidence type="ECO:0000256" key="12">
    <source>
        <dbReference type="ARBA" id="ARBA00023157"/>
    </source>
</evidence>
<evidence type="ECO:0000256" key="7">
    <source>
        <dbReference type="ARBA" id="ARBA00022685"/>
    </source>
</evidence>
<dbReference type="AlphaFoldDB" id="A0A3Q3EUL5"/>
<protein>
    <recommendedName>
        <fullName evidence="3 14">Zona pellucida sperm-binding protein 3</fullName>
    </recommendedName>
</protein>
<dbReference type="GO" id="GO:2000344">
    <property type="term" value="P:positive regulation of acrosome reaction"/>
    <property type="evidence" value="ECO:0007669"/>
    <property type="project" value="UniProtKB-UniRule"/>
</dbReference>
<dbReference type="FunFam" id="2.60.40.3210:FF:000001">
    <property type="entry name" value="Zona pellucida sperm-binding protein 3"/>
    <property type="match status" value="1"/>
</dbReference>
<keyword evidence="8" id="KW-0812">Transmembrane</keyword>
<keyword evidence="9 14" id="KW-0732">Signal</keyword>
<organism evidence="17 18">
    <name type="scientific">Labrus bergylta</name>
    <name type="common">ballan wrasse</name>
    <dbReference type="NCBI Taxonomy" id="56723"/>
    <lineage>
        <taxon>Eukaryota</taxon>
        <taxon>Metazoa</taxon>
        <taxon>Chordata</taxon>
        <taxon>Craniata</taxon>
        <taxon>Vertebrata</taxon>
        <taxon>Euteleostomi</taxon>
        <taxon>Actinopterygii</taxon>
        <taxon>Neopterygii</taxon>
        <taxon>Teleostei</taxon>
        <taxon>Neoteleostei</taxon>
        <taxon>Acanthomorphata</taxon>
        <taxon>Eupercaria</taxon>
        <taxon>Labriformes</taxon>
        <taxon>Labridae</taxon>
        <taxon>Labrus</taxon>
    </lineage>
</organism>
<dbReference type="GO" id="GO:0007339">
    <property type="term" value="P:binding of sperm to zona pellucida"/>
    <property type="evidence" value="ECO:0007669"/>
    <property type="project" value="UniProtKB-UniRule"/>
</dbReference>
<dbReference type="InterPro" id="IPR042235">
    <property type="entry name" value="ZP-C_dom"/>
</dbReference>
<dbReference type="Gene3D" id="2.60.40.4100">
    <property type="entry name" value="Zona pellucida, ZP-C domain"/>
    <property type="match status" value="1"/>
</dbReference>
<dbReference type="FunFam" id="2.60.40.4100:FF:000002">
    <property type="entry name" value="Zona pellucida sperm-binding protein 3"/>
    <property type="match status" value="1"/>
</dbReference>
<accession>A0A3Q3EUL5</accession>
<comment type="subcellular location">
    <subcellularLocation>
        <location evidence="1">Secreted</location>
        <location evidence="1">Extracellular space</location>
        <location evidence="1">Extracellular matrix</location>
    </subcellularLocation>
    <subcellularLocation>
        <location evidence="14">Zona pellucida</location>
    </subcellularLocation>
    <subcellularLocation>
        <location evidence="14">Cell membrane</location>
        <topology evidence="14">Single-pass type I membrane protein</topology>
    </subcellularLocation>
</comment>
<keyword evidence="6 14" id="KW-0272">Extracellular matrix</keyword>
<dbReference type="PANTHER" id="PTHR11576">
    <property type="entry name" value="ZONA PELLUCIDA SPERM-BINDING PROTEIN 3"/>
    <property type="match status" value="1"/>
</dbReference>
<reference evidence="17" key="1">
    <citation type="submission" date="2025-05" db="UniProtKB">
        <authorList>
            <consortium name="Ensembl"/>
        </authorList>
    </citation>
    <scope>IDENTIFICATION</scope>
</reference>
<dbReference type="Gene3D" id="2.60.40.3210">
    <property type="entry name" value="Zona pellucida, ZP-N domain"/>
    <property type="match status" value="1"/>
</dbReference>
<evidence type="ECO:0000256" key="5">
    <source>
        <dbReference type="ARBA" id="ARBA00022525"/>
    </source>
</evidence>
<keyword evidence="13" id="KW-0325">Glycoprotein</keyword>
<comment type="PTM">
    <text evidence="14">Proteolytically cleaved before the transmembrane segment to yield the secreted ectodomain incorporated in the zona pellucida.</text>
</comment>
<dbReference type="InterPro" id="IPR048290">
    <property type="entry name" value="ZP_chr"/>
</dbReference>
<evidence type="ECO:0000313" key="17">
    <source>
        <dbReference type="Ensembl" id="ENSLBEP00000011098.1"/>
    </source>
</evidence>
<proteinExistence type="inferred from homology"/>
<dbReference type="PRINTS" id="PR00023">
    <property type="entry name" value="ZPELLUCIDA"/>
</dbReference>
<comment type="function">
    <text evidence="14">Component of the zona pellucida, an extracellular matrix surrounding oocytes which mediates sperm binding, induction of the acrosome reaction and prevents post-fertilization polyspermy. The zona pellucida is composed of 3 to 4 glycoproteins, ZP1, ZP2, ZP3, and ZP4. ZP3 is essential for sperm binding and zona matrix formation.</text>
</comment>
<sequence>MTTLVRYTVVVCLFVFFLYVSGVSNDEKRGAVTTPEEARGLKIKCGEVKMTITINRRFFKESCFPFKPEYVRLGTNTSHQSSCGPKAEMSEFEMVISTGLQECGTESRVYGDWLVYTNKLVLFPAVVPTSTGSLLVRGTTTVIPVECHYKRKQTVTGEALTPTWLPMTLTISAFGLLHFSLRTMEDGCSSTRRSSVYQQGEAVFLEAGIKAPLHPSLTLYVDYCVATFNPDPLSMPSYKFITKHGCLMDSMVPGSSSKFLPRKQNDRLCFSVQAFQFTKESVDQMFISCHLRATLKEHSHSHMNKACYFHRPSFRWRSTEGDNALCECCYSDDCLSHTGEDKSSAAGHRPKPDAERRHEADTIVGPLHTLPRSHWTGDLLVDH</sequence>
<dbReference type="Ensembl" id="ENSLBET00000011679.1">
    <property type="protein sequence ID" value="ENSLBEP00000011098.1"/>
    <property type="gene ID" value="ENSLBEG00000008525.1"/>
</dbReference>
<keyword evidence="5 14" id="KW-0964">Secreted</keyword>
<keyword evidence="11" id="KW-0472">Membrane</keyword>
<dbReference type="GeneID" id="109990618"/>
<keyword evidence="4 14" id="KW-1003">Cell membrane</keyword>
<dbReference type="GO" id="GO:0035803">
    <property type="term" value="P:egg coat formation"/>
    <property type="evidence" value="ECO:0007669"/>
    <property type="project" value="UniProtKB-UniRule"/>
</dbReference>
<evidence type="ECO:0000256" key="15">
    <source>
        <dbReference type="SAM" id="MobiDB-lite"/>
    </source>
</evidence>
<dbReference type="GeneTree" id="ENSGT01030000234567"/>
<evidence type="ECO:0000256" key="14">
    <source>
        <dbReference type="RuleBase" id="RU367066"/>
    </source>
</evidence>
<evidence type="ECO:0000256" key="1">
    <source>
        <dbReference type="ARBA" id="ARBA00004498"/>
    </source>
</evidence>
<dbReference type="PANTHER" id="PTHR11576:SF2">
    <property type="entry name" value="ZONA PELLUCIDA SPERM-BINDING PROTEIN 3"/>
    <property type="match status" value="1"/>
</dbReference>
<dbReference type="RefSeq" id="XP_020498451.1">
    <property type="nucleotide sequence ID" value="XM_020642795.3"/>
</dbReference>
<evidence type="ECO:0000256" key="9">
    <source>
        <dbReference type="ARBA" id="ARBA00022729"/>
    </source>
</evidence>
<evidence type="ECO:0000256" key="4">
    <source>
        <dbReference type="ARBA" id="ARBA00022475"/>
    </source>
</evidence>
<dbReference type="Proteomes" id="UP000261660">
    <property type="component" value="Unplaced"/>
</dbReference>
<evidence type="ECO:0000256" key="13">
    <source>
        <dbReference type="ARBA" id="ARBA00023180"/>
    </source>
</evidence>
<keyword evidence="12 14" id="KW-1015">Disulfide bond</keyword>
<feature type="chain" id="PRO_5044516054" description="Zona pellucida sperm-binding protein 3" evidence="14">
    <location>
        <begin position="23"/>
        <end position="383"/>
    </location>
</feature>